<organism evidence="1 2">
    <name type="scientific">Panagrolaimus sp. ES5</name>
    <dbReference type="NCBI Taxonomy" id="591445"/>
    <lineage>
        <taxon>Eukaryota</taxon>
        <taxon>Metazoa</taxon>
        <taxon>Ecdysozoa</taxon>
        <taxon>Nematoda</taxon>
        <taxon>Chromadorea</taxon>
        <taxon>Rhabditida</taxon>
        <taxon>Tylenchina</taxon>
        <taxon>Panagrolaimomorpha</taxon>
        <taxon>Panagrolaimoidea</taxon>
        <taxon>Panagrolaimidae</taxon>
        <taxon>Panagrolaimus</taxon>
    </lineage>
</organism>
<name>A0AC34GMJ8_9BILA</name>
<dbReference type="WBParaSite" id="ES5_v2.g30837.t1">
    <property type="protein sequence ID" value="ES5_v2.g30837.t1"/>
    <property type="gene ID" value="ES5_v2.g30837"/>
</dbReference>
<evidence type="ECO:0000313" key="2">
    <source>
        <dbReference type="WBParaSite" id="ES5_v2.g30837.t1"/>
    </source>
</evidence>
<proteinExistence type="predicted"/>
<reference evidence="2" key="1">
    <citation type="submission" date="2022-11" db="UniProtKB">
        <authorList>
            <consortium name="WormBaseParasite"/>
        </authorList>
    </citation>
    <scope>IDENTIFICATION</scope>
</reference>
<sequence>MKICCIFAKNSLDLIDAIKSLLPPAGNDDENFASKKRGRRRKVSIQAEMEALKTDNEHVDLSVAAASTNATASILDMIETELLNNEKYISEHSATSDTEDTDDCE</sequence>
<protein>
    <submittedName>
        <fullName evidence="2">Uncharacterized protein</fullName>
    </submittedName>
</protein>
<evidence type="ECO:0000313" key="1">
    <source>
        <dbReference type="Proteomes" id="UP000887579"/>
    </source>
</evidence>
<dbReference type="Proteomes" id="UP000887579">
    <property type="component" value="Unplaced"/>
</dbReference>
<accession>A0AC34GMJ8</accession>